<dbReference type="OrthoDB" id="445556at2759"/>
<name>A0A811M736_9POAL</name>
<dbReference type="InterPro" id="IPR005002">
    <property type="entry name" value="PMM"/>
</dbReference>
<dbReference type="CDD" id="cd06257">
    <property type="entry name" value="DnaJ"/>
    <property type="match status" value="1"/>
</dbReference>
<evidence type="ECO:0000313" key="2">
    <source>
        <dbReference type="EMBL" id="CAD6201953.1"/>
    </source>
</evidence>
<gene>
    <name evidence="2" type="ORF">NCGR_LOCUS336</name>
</gene>
<dbReference type="PROSITE" id="PS50076">
    <property type="entry name" value="DNAJ_2"/>
    <property type="match status" value="1"/>
</dbReference>
<dbReference type="Proteomes" id="UP000604825">
    <property type="component" value="Unassembled WGS sequence"/>
</dbReference>
<evidence type="ECO:0000259" key="1">
    <source>
        <dbReference type="PROSITE" id="PS50076"/>
    </source>
</evidence>
<dbReference type="Gene3D" id="1.10.287.110">
    <property type="entry name" value="DnaJ domain"/>
    <property type="match status" value="1"/>
</dbReference>
<sequence>MAATGRNAAGRAQLKQLRQHVTVGVVGGSDLVKITEQLGKTGDEHRRSIIALMMNSATLEVLGVEKTASQQEIKKTYHKLALRLHPECFFTEAKEKFQQLQKVISILGDSEKRALYDQTGITDDDVRISFVALQFYL</sequence>
<reference evidence="2" key="1">
    <citation type="submission" date="2020-10" db="EMBL/GenBank/DDBJ databases">
        <authorList>
            <person name="Han B."/>
            <person name="Lu T."/>
            <person name="Zhao Q."/>
            <person name="Huang X."/>
            <person name="Zhao Y."/>
        </authorList>
    </citation>
    <scope>NUCLEOTIDE SEQUENCE</scope>
</reference>
<comment type="caution">
    <text evidence="2">The sequence shown here is derived from an EMBL/GenBank/DDBJ whole genome shotgun (WGS) entry which is preliminary data.</text>
</comment>
<dbReference type="PRINTS" id="PR00625">
    <property type="entry name" value="JDOMAIN"/>
</dbReference>
<dbReference type="InterPro" id="IPR001623">
    <property type="entry name" value="DnaJ_domain"/>
</dbReference>
<dbReference type="EMBL" id="CAJGYO010000001">
    <property type="protein sequence ID" value="CAD6201953.1"/>
    <property type="molecule type" value="Genomic_DNA"/>
</dbReference>
<dbReference type="GO" id="GO:0004615">
    <property type="term" value="F:phosphomannomutase activity"/>
    <property type="evidence" value="ECO:0007669"/>
    <property type="project" value="InterPro"/>
</dbReference>
<proteinExistence type="predicted"/>
<dbReference type="InterPro" id="IPR036869">
    <property type="entry name" value="J_dom_sf"/>
</dbReference>
<dbReference type="PANTHER" id="PTHR44916">
    <property type="entry name" value="CHAPERONE DNAJ-DOMAIN SUPERFAMILY PROTEIN-RELATED"/>
    <property type="match status" value="1"/>
</dbReference>
<dbReference type="SUPFAM" id="SSF46565">
    <property type="entry name" value="Chaperone J-domain"/>
    <property type="match status" value="1"/>
</dbReference>
<keyword evidence="3" id="KW-1185">Reference proteome</keyword>
<dbReference type="SMART" id="SM00271">
    <property type="entry name" value="DnaJ"/>
    <property type="match status" value="1"/>
</dbReference>
<evidence type="ECO:0000313" key="3">
    <source>
        <dbReference type="Proteomes" id="UP000604825"/>
    </source>
</evidence>
<dbReference type="InterPro" id="IPR042977">
    <property type="entry name" value="AtJ6-like"/>
</dbReference>
<dbReference type="GO" id="GO:0009298">
    <property type="term" value="P:GDP-mannose biosynthetic process"/>
    <property type="evidence" value="ECO:0007669"/>
    <property type="project" value="InterPro"/>
</dbReference>
<feature type="domain" description="J" evidence="1">
    <location>
        <begin position="57"/>
        <end position="120"/>
    </location>
</feature>
<dbReference type="Pfam" id="PF00226">
    <property type="entry name" value="DnaJ"/>
    <property type="match status" value="1"/>
</dbReference>
<dbReference type="PANTHER" id="PTHR44916:SF1">
    <property type="entry name" value="CHAPERONE DNAJ-DOMAIN SUPERFAMILY PROTEIN-RELATED"/>
    <property type="match status" value="1"/>
</dbReference>
<organism evidence="2 3">
    <name type="scientific">Miscanthus lutarioriparius</name>
    <dbReference type="NCBI Taxonomy" id="422564"/>
    <lineage>
        <taxon>Eukaryota</taxon>
        <taxon>Viridiplantae</taxon>
        <taxon>Streptophyta</taxon>
        <taxon>Embryophyta</taxon>
        <taxon>Tracheophyta</taxon>
        <taxon>Spermatophyta</taxon>
        <taxon>Magnoliopsida</taxon>
        <taxon>Liliopsida</taxon>
        <taxon>Poales</taxon>
        <taxon>Poaceae</taxon>
        <taxon>PACMAD clade</taxon>
        <taxon>Panicoideae</taxon>
        <taxon>Andropogonodae</taxon>
        <taxon>Andropogoneae</taxon>
        <taxon>Saccharinae</taxon>
        <taxon>Miscanthus</taxon>
    </lineage>
</organism>
<dbReference type="Pfam" id="PF03332">
    <property type="entry name" value="PMM"/>
    <property type="match status" value="1"/>
</dbReference>
<accession>A0A811M736</accession>
<dbReference type="GO" id="GO:0005783">
    <property type="term" value="C:endoplasmic reticulum"/>
    <property type="evidence" value="ECO:0007669"/>
    <property type="project" value="UniProtKB-ARBA"/>
</dbReference>
<dbReference type="AlphaFoldDB" id="A0A811M736"/>
<protein>
    <recommendedName>
        <fullName evidence="1">J domain-containing protein</fullName>
    </recommendedName>
</protein>